<dbReference type="PANTHER" id="PTHR34543">
    <property type="entry name" value="PROTEIN ABA DEFICIENT 4, CHLOROPLASTIC"/>
    <property type="match status" value="1"/>
</dbReference>
<evidence type="ECO:0000313" key="2">
    <source>
        <dbReference type="EMBL" id="WNG51810.1"/>
    </source>
</evidence>
<dbReference type="PANTHER" id="PTHR34543:SF1">
    <property type="entry name" value="PROTEIN ABA DEFICIENT 4, CHLOROPLASTIC"/>
    <property type="match status" value="1"/>
</dbReference>
<dbReference type="Proteomes" id="UP001611383">
    <property type="component" value="Chromosome"/>
</dbReference>
<organism evidence="2 3">
    <name type="scientific">Archangium minus</name>
    <dbReference type="NCBI Taxonomy" id="83450"/>
    <lineage>
        <taxon>Bacteria</taxon>
        <taxon>Pseudomonadati</taxon>
        <taxon>Myxococcota</taxon>
        <taxon>Myxococcia</taxon>
        <taxon>Myxococcales</taxon>
        <taxon>Cystobacterineae</taxon>
        <taxon>Archangiaceae</taxon>
        <taxon>Archangium</taxon>
    </lineage>
</organism>
<keyword evidence="3" id="KW-1185">Reference proteome</keyword>
<feature type="transmembrane region" description="Helical" evidence="1">
    <location>
        <begin position="6"/>
        <end position="24"/>
    </location>
</feature>
<accession>A0ABY9X8U3</accession>
<dbReference type="EMBL" id="CP043494">
    <property type="protein sequence ID" value="WNG51810.1"/>
    <property type="molecule type" value="Genomic_DNA"/>
</dbReference>
<evidence type="ECO:0000313" key="3">
    <source>
        <dbReference type="Proteomes" id="UP001611383"/>
    </source>
</evidence>
<dbReference type="RefSeq" id="WP_395812103.1">
    <property type="nucleotide sequence ID" value="NZ_CP043494.1"/>
</dbReference>
<keyword evidence="1" id="KW-0472">Membrane</keyword>
<protein>
    <submittedName>
        <fullName evidence="2">DUF4281 domain-containing protein</fullName>
    </submittedName>
</protein>
<dbReference type="InterPro" id="IPR025461">
    <property type="entry name" value="ABA4-like"/>
</dbReference>
<feature type="transmembrane region" description="Helical" evidence="1">
    <location>
        <begin position="76"/>
        <end position="98"/>
    </location>
</feature>
<reference evidence="2 3" key="1">
    <citation type="submission" date="2019-08" db="EMBL/GenBank/DDBJ databases">
        <title>Archangium and Cystobacter genomes.</title>
        <authorList>
            <person name="Chen I.-C.K."/>
            <person name="Wielgoss S."/>
        </authorList>
    </citation>
    <scope>NUCLEOTIDE SEQUENCE [LARGE SCALE GENOMIC DNA]</scope>
    <source>
        <strain evidence="2 3">Cbm 6</strain>
    </source>
</reference>
<evidence type="ECO:0000256" key="1">
    <source>
        <dbReference type="SAM" id="Phobius"/>
    </source>
</evidence>
<sequence length="168" mass="18609">MRAETLFLVFTYGVAPAWALLVFAPRWKWTQRIVHAVVIPVMLALAHLGFMLFAASPPEGASAATLEGAMRLFQEPWTALVCWIHYLVFDLFVGAWVVRDAIRRKVPLLAVAPCVLLTYLYGPQGMLLYFIVRFISRRVLTMDEATGSTGAAALASEETPVSGRLVKV</sequence>
<keyword evidence="1" id="KW-1133">Transmembrane helix</keyword>
<name>A0ABY9X8U3_9BACT</name>
<keyword evidence="1" id="KW-0812">Transmembrane</keyword>
<feature type="transmembrane region" description="Helical" evidence="1">
    <location>
        <begin position="110"/>
        <end position="132"/>
    </location>
</feature>
<dbReference type="Pfam" id="PF14108">
    <property type="entry name" value="ABA4-like"/>
    <property type="match status" value="1"/>
</dbReference>
<feature type="transmembrane region" description="Helical" evidence="1">
    <location>
        <begin position="36"/>
        <end position="56"/>
    </location>
</feature>
<proteinExistence type="predicted"/>
<gene>
    <name evidence="2" type="ORF">F0U60_52650</name>
</gene>